<dbReference type="EMBL" id="RCYZ01000004">
    <property type="protein sequence ID" value="TPG66050.1"/>
    <property type="molecule type" value="Genomic_DNA"/>
</dbReference>
<dbReference type="RefSeq" id="WP_140466749.1">
    <property type="nucleotide sequence ID" value="NZ_RCYZ01000004.1"/>
</dbReference>
<evidence type="ECO:0000313" key="3">
    <source>
        <dbReference type="Proteomes" id="UP000317646"/>
    </source>
</evidence>
<keyword evidence="3" id="KW-1185">Reference proteome</keyword>
<protein>
    <submittedName>
        <fullName evidence="2">Uncharacterized protein</fullName>
    </submittedName>
</protein>
<name>A0A502GXV6_9BACT</name>
<accession>A0A502GXV6</accession>
<keyword evidence="1" id="KW-1133">Transmembrane helix</keyword>
<proteinExistence type="predicted"/>
<evidence type="ECO:0000256" key="1">
    <source>
        <dbReference type="SAM" id="Phobius"/>
    </source>
</evidence>
<dbReference type="Proteomes" id="UP000317646">
    <property type="component" value="Unassembled WGS sequence"/>
</dbReference>
<sequence length="89" mass="9552">MLPQVRREAAAWRSTAYAYKAEARALAQADSLHLAAVRSGVAANTHLGALLASQAAETATWRHRARTRGFLNYVLAAALGALTYLSITK</sequence>
<keyword evidence="1" id="KW-0472">Membrane</keyword>
<gene>
    <name evidence="2" type="ORF">EAH73_11820</name>
</gene>
<evidence type="ECO:0000313" key="2">
    <source>
        <dbReference type="EMBL" id="TPG66050.1"/>
    </source>
</evidence>
<feature type="transmembrane region" description="Helical" evidence="1">
    <location>
        <begin position="70"/>
        <end position="87"/>
    </location>
</feature>
<comment type="caution">
    <text evidence="2">The sequence shown here is derived from an EMBL/GenBank/DDBJ whole genome shotgun (WGS) entry which is preliminary data.</text>
</comment>
<reference evidence="2 3" key="1">
    <citation type="journal article" date="2019" name="Environ. Microbiol.">
        <title>Species interactions and distinct microbial communities in high Arctic permafrost affected cryosols are associated with the CH4 and CO2 gas fluxes.</title>
        <authorList>
            <person name="Altshuler I."/>
            <person name="Hamel J."/>
            <person name="Turney S."/>
            <person name="Magnuson E."/>
            <person name="Levesque R."/>
            <person name="Greer C."/>
            <person name="Whyte L.G."/>
        </authorList>
    </citation>
    <scope>NUCLEOTIDE SEQUENCE [LARGE SCALE GENOMIC DNA]</scope>
    <source>
        <strain evidence="2 3">S9.2P</strain>
    </source>
</reference>
<dbReference type="AlphaFoldDB" id="A0A502GXV6"/>
<organism evidence="2 3">
    <name type="scientific">Hymenobacter nivis</name>
    <dbReference type="NCBI Taxonomy" id="1850093"/>
    <lineage>
        <taxon>Bacteria</taxon>
        <taxon>Pseudomonadati</taxon>
        <taxon>Bacteroidota</taxon>
        <taxon>Cytophagia</taxon>
        <taxon>Cytophagales</taxon>
        <taxon>Hymenobacteraceae</taxon>
        <taxon>Hymenobacter</taxon>
    </lineage>
</organism>
<keyword evidence="1" id="KW-0812">Transmembrane</keyword>